<evidence type="ECO:0000313" key="7">
    <source>
        <dbReference type="EMBL" id="CUI51322.1"/>
    </source>
</evidence>
<dbReference type="AlphaFoldDB" id="A0A0J6F143"/>
<feature type="domain" description="Cytochrome c" evidence="5">
    <location>
        <begin position="100"/>
        <end position="206"/>
    </location>
</feature>
<dbReference type="InterPro" id="IPR036909">
    <property type="entry name" value="Cyt_c-like_dom_sf"/>
</dbReference>
<dbReference type="SUPFAM" id="SSF46626">
    <property type="entry name" value="Cytochrome c"/>
    <property type="match status" value="2"/>
</dbReference>
<keyword evidence="1 4" id="KW-0349">Heme</keyword>
<reference evidence="7 8" key="1">
    <citation type="submission" date="2015-09" db="EMBL/GenBank/DDBJ databases">
        <authorList>
            <person name="Jackson K.R."/>
            <person name="Lunt B.L."/>
            <person name="Fisher J.N.B."/>
            <person name="Gardner A.V."/>
            <person name="Bailey M.E."/>
            <person name="Deus L.M."/>
            <person name="Earl A.S."/>
            <person name="Gibby P.D."/>
            <person name="Hartmann K.A."/>
            <person name="Liu J.E."/>
            <person name="Manci A.M."/>
            <person name="Nielsen D.A."/>
            <person name="Solomon M.B."/>
            <person name="Breakwell D.P."/>
            <person name="Burnett S.H."/>
            <person name="Grose J.H."/>
        </authorList>
    </citation>
    <scope>NUCLEOTIDE SEQUENCE [LARGE SCALE GENOMIC DNA]</scope>
    <source>
        <strain evidence="7 8">2789STDY5608636</strain>
    </source>
</reference>
<accession>A0A0M7DE25</accession>
<dbReference type="InterPro" id="IPR009056">
    <property type="entry name" value="Cyt_c-like_dom"/>
</dbReference>
<dbReference type="GO" id="GO:0046872">
    <property type="term" value="F:metal ion binding"/>
    <property type="evidence" value="ECO:0007669"/>
    <property type="project" value="UniProtKB-KW"/>
</dbReference>
<name>A0A0J6F143_9BORD</name>
<dbReference type="Gene3D" id="1.10.760.10">
    <property type="entry name" value="Cytochrome c-like domain"/>
    <property type="match status" value="2"/>
</dbReference>
<dbReference type="Proteomes" id="UP000053096">
    <property type="component" value="Unassembled WGS sequence"/>
</dbReference>
<dbReference type="GO" id="GO:0009055">
    <property type="term" value="F:electron transfer activity"/>
    <property type="evidence" value="ECO:0007669"/>
    <property type="project" value="InterPro"/>
</dbReference>
<dbReference type="InterPro" id="IPR051459">
    <property type="entry name" value="Cytochrome_c-type_DH"/>
</dbReference>
<feature type="domain" description="Cytochrome c" evidence="5">
    <location>
        <begin position="227"/>
        <end position="313"/>
    </location>
</feature>
<dbReference type="PANTHER" id="PTHR35008">
    <property type="entry name" value="BLL4482 PROTEIN-RELATED"/>
    <property type="match status" value="1"/>
</dbReference>
<keyword evidence="9" id="KW-1185">Reference proteome</keyword>
<evidence type="ECO:0000256" key="3">
    <source>
        <dbReference type="ARBA" id="ARBA00023004"/>
    </source>
</evidence>
<evidence type="ECO:0000313" key="9">
    <source>
        <dbReference type="Proteomes" id="UP000092950"/>
    </source>
</evidence>
<keyword evidence="2 4" id="KW-0479">Metal-binding</keyword>
<keyword evidence="3 4" id="KW-0408">Iron</keyword>
<gene>
    <name evidence="6" type="ORF">BBN53_04200</name>
    <name evidence="7" type="ORF">ERS370011_00897</name>
</gene>
<dbReference type="Pfam" id="PF00034">
    <property type="entry name" value="Cytochrom_C"/>
    <property type="match status" value="1"/>
</dbReference>
<evidence type="ECO:0000313" key="6">
    <source>
        <dbReference type="EMBL" id="ANY15163.1"/>
    </source>
</evidence>
<evidence type="ECO:0000256" key="4">
    <source>
        <dbReference type="PROSITE-ProRule" id="PRU00433"/>
    </source>
</evidence>
<dbReference type="GO" id="GO:0020037">
    <property type="term" value="F:heme binding"/>
    <property type="evidence" value="ECO:0007669"/>
    <property type="project" value="InterPro"/>
</dbReference>
<sequence length="356" mass="38375">MKTSSRPGRRLARAALLGLLLFAAGYGVHESGLITDGYRLLGGQVGQADSPPPYSRTQMEADRKAYAKSASATPPRMPVGGDGYYLPPGEDALPKGPHGEAVKRGRDIFTQTGAYVKDHVGNAMACVNCHLDAGRRENAAPMWAAYGTYPAYRAKTGSISTLEDRIQGCFMYSMNAQHSPSGHAPEAGSDVYRDLITYMAWMADGAPAGEKLRGGLYPKVAKPKEGYDLGRGMTVYQQNCALCHGEQGQGTRDAQGQMKFPPLWGPESYNWGAGMARIDTAAGFIKANMPMGKPYSLSDQQAWDVAAFINSHERPKDPRQTGTVEAAARDFHAGEESYYGKMLKDHLLGTGVVASR</sequence>
<dbReference type="Pfam" id="PF21342">
    <property type="entry name" value="SoxA-TsdA_cyt-c"/>
    <property type="match status" value="1"/>
</dbReference>
<accession>A0A0J6F143</accession>
<evidence type="ECO:0000256" key="2">
    <source>
        <dbReference type="ARBA" id="ARBA00022723"/>
    </source>
</evidence>
<reference evidence="6 9" key="2">
    <citation type="submission" date="2016-07" db="EMBL/GenBank/DDBJ databases">
        <title>Complete genome sequences of Bordetella pseudohinzii.</title>
        <authorList>
            <person name="Spilker T."/>
            <person name="Darrah R."/>
            <person name="LiPuma J.J."/>
        </authorList>
    </citation>
    <scope>NUCLEOTIDE SEQUENCE [LARGE SCALE GENOMIC DNA]</scope>
    <source>
        <strain evidence="6 9">HI4681</strain>
    </source>
</reference>
<organism evidence="7 8">
    <name type="scientific">Bordetella pseudohinzii</name>
    <dbReference type="NCBI Taxonomy" id="1331258"/>
    <lineage>
        <taxon>Bacteria</taxon>
        <taxon>Pseudomonadati</taxon>
        <taxon>Pseudomonadota</taxon>
        <taxon>Betaproteobacteria</taxon>
        <taxon>Burkholderiales</taxon>
        <taxon>Alcaligenaceae</taxon>
        <taxon>Bordetella</taxon>
    </lineage>
</organism>
<dbReference type="KEGG" id="bpdz:BBN53_04200"/>
<dbReference type="Proteomes" id="UP000092950">
    <property type="component" value="Chromosome"/>
</dbReference>
<dbReference type="PROSITE" id="PS51007">
    <property type="entry name" value="CYTC"/>
    <property type="match status" value="2"/>
</dbReference>
<evidence type="ECO:0000313" key="8">
    <source>
        <dbReference type="Proteomes" id="UP000053096"/>
    </source>
</evidence>
<dbReference type="EMBL" id="CP016440">
    <property type="protein sequence ID" value="ANY15163.1"/>
    <property type="molecule type" value="Genomic_DNA"/>
</dbReference>
<evidence type="ECO:0000259" key="5">
    <source>
        <dbReference type="PROSITE" id="PS51007"/>
    </source>
</evidence>
<dbReference type="RefSeq" id="WP_043215006.1">
    <property type="nucleotide sequence ID" value="NZ_CAJGUP010000103.1"/>
</dbReference>
<protein>
    <submittedName>
        <fullName evidence="6 7">Cytochrome C</fullName>
    </submittedName>
</protein>
<dbReference type="OrthoDB" id="9808312at2"/>
<dbReference type="PANTHER" id="PTHR35008:SF9">
    <property type="entry name" value="CYTOCHROME C DOMAIN-CONTAINING PROTEIN"/>
    <property type="match status" value="1"/>
</dbReference>
<evidence type="ECO:0000256" key="1">
    <source>
        <dbReference type="ARBA" id="ARBA00022617"/>
    </source>
</evidence>
<dbReference type="EMBL" id="CYTV01000002">
    <property type="protein sequence ID" value="CUI51322.1"/>
    <property type="molecule type" value="Genomic_DNA"/>
</dbReference>
<proteinExistence type="predicted"/>